<dbReference type="Proteomes" id="UP001187471">
    <property type="component" value="Unassembled WGS sequence"/>
</dbReference>
<evidence type="ECO:0000259" key="1">
    <source>
        <dbReference type="Pfam" id="PF04195"/>
    </source>
</evidence>
<dbReference type="AlphaFoldDB" id="A0AA88UBZ9"/>
<dbReference type="Pfam" id="PF04195">
    <property type="entry name" value="Transposase_28"/>
    <property type="match status" value="1"/>
</dbReference>
<protein>
    <recommendedName>
        <fullName evidence="1">Transposase (putative) gypsy type domain-containing protein</fullName>
    </recommendedName>
</protein>
<name>A0AA88UBZ9_9ASTE</name>
<organism evidence="2 3">
    <name type="scientific">Escallonia rubra</name>
    <dbReference type="NCBI Taxonomy" id="112253"/>
    <lineage>
        <taxon>Eukaryota</taxon>
        <taxon>Viridiplantae</taxon>
        <taxon>Streptophyta</taxon>
        <taxon>Embryophyta</taxon>
        <taxon>Tracheophyta</taxon>
        <taxon>Spermatophyta</taxon>
        <taxon>Magnoliopsida</taxon>
        <taxon>eudicotyledons</taxon>
        <taxon>Gunneridae</taxon>
        <taxon>Pentapetalae</taxon>
        <taxon>asterids</taxon>
        <taxon>campanulids</taxon>
        <taxon>Escalloniales</taxon>
        <taxon>Escalloniaceae</taxon>
        <taxon>Escallonia</taxon>
    </lineage>
</organism>
<comment type="caution">
    <text evidence="2">The sequence shown here is derived from an EMBL/GenBank/DDBJ whole genome shotgun (WGS) entry which is preliminary data.</text>
</comment>
<reference evidence="2" key="1">
    <citation type="submission" date="2022-12" db="EMBL/GenBank/DDBJ databases">
        <title>Draft genome assemblies for two species of Escallonia (Escalloniales).</title>
        <authorList>
            <person name="Chanderbali A."/>
            <person name="Dervinis C."/>
            <person name="Anghel I."/>
            <person name="Soltis D."/>
            <person name="Soltis P."/>
            <person name="Zapata F."/>
        </authorList>
    </citation>
    <scope>NUCLEOTIDE SEQUENCE</scope>
    <source>
        <strain evidence="2">UCBG92.1500</strain>
        <tissue evidence="2">Leaf</tissue>
    </source>
</reference>
<gene>
    <name evidence="2" type="ORF">RJ640_004213</name>
</gene>
<feature type="domain" description="Transposase (putative) gypsy type" evidence="1">
    <location>
        <begin position="42"/>
        <end position="88"/>
    </location>
</feature>
<dbReference type="SUPFAM" id="SSF56219">
    <property type="entry name" value="DNase I-like"/>
    <property type="match status" value="1"/>
</dbReference>
<proteinExistence type="predicted"/>
<accession>A0AA88UBZ9</accession>
<sequence>MTKEELEALLKEYPLPGYWIARVQELQKLANYMNDWETDIYEEQLRSGYRFPLHPFALKMFDHYKMAGCHLVPNGWRKLVGLIYLVETSGELLDLSFVGYPFTWNNHRHGNANIRMHLDRAFANPARRINFSTVLLHHLKPGGSDHVPILLNFLGTTEGKGDLCSNHVTGLDASGTIEMRILKAIGIGVKDRIDKL</sequence>
<evidence type="ECO:0000313" key="3">
    <source>
        <dbReference type="Proteomes" id="UP001187471"/>
    </source>
</evidence>
<evidence type="ECO:0000313" key="2">
    <source>
        <dbReference type="EMBL" id="KAK2969707.1"/>
    </source>
</evidence>
<dbReference type="PANTHER" id="PTHR33710">
    <property type="entry name" value="BNAC02G09200D PROTEIN"/>
    <property type="match status" value="1"/>
</dbReference>
<keyword evidence="3" id="KW-1185">Reference proteome</keyword>
<dbReference type="InterPro" id="IPR036691">
    <property type="entry name" value="Endo/exonu/phosph_ase_sf"/>
</dbReference>
<dbReference type="EMBL" id="JAVXUO010002779">
    <property type="protein sequence ID" value="KAK2969707.1"/>
    <property type="molecule type" value="Genomic_DNA"/>
</dbReference>
<dbReference type="PANTHER" id="PTHR33710:SF77">
    <property type="entry name" value="DNASE I-LIKE SUPERFAMILY PROTEIN"/>
    <property type="match status" value="1"/>
</dbReference>
<dbReference type="InterPro" id="IPR007321">
    <property type="entry name" value="Transposase_28"/>
</dbReference>